<dbReference type="EMBL" id="BMKN01000002">
    <property type="protein sequence ID" value="GGE55098.1"/>
    <property type="molecule type" value="Genomic_DNA"/>
</dbReference>
<evidence type="ECO:0000256" key="1">
    <source>
        <dbReference type="ARBA" id="ARBA00004651"/>
    </source>
</evidence>
<gene>
    <name evidence="10" type="ORF">GCM10011517_23430</name>
</gene>
<dbReference type="Gene3D" id="1.10.287.1260">
    <property type="match status" value="1"/>
</dbReference>
<dbReference type="SUPFAM" id="SSF82689">
    <property type="entry name" value="Mechanosensitive channel protein MscS (YggB), C-terminal domain"/>
    <property type="match status" value="1"/>
</dbReference>
<keyword evidence="4 7" id="KW-0812">Transmembrane</keyword>
<evidence type="ECO:0000256" key="5">
    <source>
        <dbReference type="ARBA" id="ARBA00022989"/>
    </source>
</evidence>
<dbReference type="PANTHER" id="PTHR30347">
    <property type="entry name" value="POTASSIUM CHANNEL RELATED"/>
    <property type="match status" value="1"/>
</dbReference>
<dbReference type="InterPro" id="IPR010920">
    <property type="entry name" value="LSM_dom_sf"/>
</dbReference>
<dbReference type="AlphaFoldDB" id="A0A917AIA5"/>
<dbReference type="InterPro" id="IPR023408">
    <property type="entry name" value="MscS_beta-dom_sf"/>
</dbReference>
<evidence type="ECO:0000259" key="8">
    <source>
        <dbReference type="Pfam" id="PF00924"/>
    </source>
</evidence>
<keyword evidence="11" id="KW-1185">Reference proteome</keyword>
<accession>A0A917AIA5</accession>
<dbReference type="PANTHER" id="PTHR30347:SF1">
    <property type="entry name" value="MECHANOSENSITIVE CHANNEL MSCK"/>
    <property type="match status" value="1"/>
</dbReference>
<reference evidence="10" key="1">
    <citation type="journal article" date="2014" name="Int. J. Syst. Evol. Microbiol.">
        <title>Complete genome sequence of Corynebacterium casei LMG S-19264T (=DSM 44701T), isolated from a smear-ripened cheese.</title>
        <authorList>
            <consortium name="US DOE Joint Genome Institute (JGI-PGF)"/>
            <person name="Walter F."/>
            <person name="Albersmeier A."/>
            <person name="Kalinowski J."/>
            <person name="Ruckert C."/>
        </authorList>
    </citation>
    <scope>NUCLEOTIDE SEQUENCE</scope>
    <source>
        <strain evidence="10">CGMCC 1.16012</strain>
    </source>
</reference>
<keyword evidence="3" id="KW-1003">Cell membrane</keyword>
<feature type="transmembrane region" description="Helical" evidence="7">
    <location>
        <begin position="117"/>
        <end position="136"/>
    </location>
</feature>
<comment type="similarity">
    <text evidence="2">Belongs to the MscS (TC 1.A.23) family.</text>
</comment>
<keyword evidence="5 7" id="KW-1133">Transmembrane helix</keyword>
<feature type="transmembrane region" description="Helical" evidence="7">
    <location>
        <begin position="43"/>
        <end position="64"/>
    </location>
</feature>
<reference evidence="10" key="2">
    <citation type="submission" date="2020-09" db="EMBL/GenBank/DDBJ databases">
        <authorList>
            <person name="Sun Q."/>
            <person name="Zhou Y."/>
        </authorList>
    </citation>
    <scope>NUCLEOTIDE SEQUENCE</scope>
    <source>
        <strain evidence="10">CGMCC 1.16012</strain>
    </source>
</reference>
<feature type="transmembrane region" description="Helical" evidence="7">
    <location>
        <begin position="255"/>
        <end position="285"/>
    </location>
</feature>
<evidence type="ECO:0000256" key="2">
    <source>
        <dbReference type="ARBA" id="ARBA00008017"/>
    </source>
</evidence>
<feature type="domain" description="Mechanosensitive ion channel MscS C-terminal" evidence="9">
    <location>
        <begin position="347"/>
        <end position="430"/>
    </location>
</feature>
<dbReference type="OrthoDB" id="9799209at2"/>
<evidence type="ECO:0000313" key="11">
    <source>
        <dbReference type="Proteomes" id="UP000606730"/>
    </source>
</evidence>
<feature type="transmembrane region" description="Helical" evidence="7">
    <location>
        <begin position="92"/>
        <end position="111"/>
    </location>
</feature>
<evidence type="ECO:0000256" key="7">
    <source>
        <dbReference type="SAM" id="Phobius"/>
    </source>
</evidence>
<feature type="transmembrane region" description="Helical" evidence="7">
    <location>
        <begin position="227"/>
        <end position="249"/>
    </location>
</feature>
<comment type="caution">
    <text evidence="10">The sequence shown here is derived from an EMBL/GenBank/DDBJ whole genome shotgun (WGS) entry which is preliminary data.</text>
</comment>
<organism evidence="10 11">
    <name type="scientific">Actibacterium pelagium</name>
    <dbReference type="NCBI Taxonomy" id="2029103"/>
    <lineage>
        <taxon>Bacteria</taxon>
        <taxon>Pseudomonadati</taxon>
        <taxon>Pseudomonadota</taxon>
        <taxon>Alphaproteobacteria</taxon>
        <taxon>Rhodobacterales</taxon>
        <taxon>Roseobacteraceae</taxon>
        <taxon>Actibacterium</taxon>
    </lineage>
</organism>
<dbReference type="GO" id="GO:0008381">
    <property type="term" value="F:mechanosensitive monoatomic ion channel activity"/>
    <property type="evidence" value="ECO:0007669"/>
    <property type="project" value="UniProtKB-ARBA"/>
</dbReference>
<evidence type="ECO:0000259" key="9">
    <source>
        <dbReference type="Pfam" id="PF21082"/>
    </source>
</evidence>
<dbReference type="GO" id="GO:0005886">
    <property type="term" value="C:plasma membrane"/>
    <property type="evidence" value="ECO:0007669"/>
    <property type="project" value="UniProtKB-SubCell"/>
</dbReference>
<feature type="domain" description="Mechanosensitive ion channel MscS" evidence="8">
    <location>
        <begin position="273"/>
        <end position="339"/>
    </location>
</feature>
<dbReference type="SUPFAM" id="SSF50182">
    <property type="entry name" value="Sm-like ribonucleoproteins"/>
    <property type="match status" value="1"/>
</dbReference>
<dbReference type="InterPro" id="IPR011014">
    <property type="entry name" value="MscS_channel_TM-2"/>
</dbReference>
<dbReference type="Gene3D" id="3.30.70.100">
    <property type="match status" value="1"/>
</dbReference>
<dbReference type="RefSeq" id="WP_095594254.1">
    <property type="nucleotide sequence ID" value="NZ_BMKN01000002.1"/>
</dbReference>
<dbReference type="Gene3D" id="2.30.30.60">
    <property type="match status" value="1"/>
</dbReference>
<name>A0A917AIA5_9RHOB</name>
<feature type="transmembrane region" description="Helical" evidence="7">
    <location>
        <begin position="184"/>
        <end position="206"/>
    </location>
</feature>
<dbReference type="Proteomes" id="UP000606730">
    <property type="component" value="Unassembled WGS sequence"/>
</dbReference>
<evidence type="ECO:0000256" key="6">
    <source>
        <dbReference type="ARBA" id="ARBA00023136"/>
    </source>
</evidence>
<dbReference type="InterPro" id="IPR052702">
    <property type="entry name" value="MscS-like_channel"/>
</dbReference>
<dbReference type="InterPro" id="IPR049278">
    <property type="entry name" value="MS_channel_C"/>
</dbReference>
<protein>
    <submittedName>
        <fullName evidence="10">Mechanosensitive ion channel protein</fullName>
    </submittedName>
</protein>
<dbReference type="InterPro" id="IPR006685">
    <property type="entry name" value="MscS_channel_2nd"/>
</dbReference>
<sequence>MEQETPDSSAALTDNAQEALAFGQRLAEIAATAAENALRPWNAYQLAIALGLFILATILAKPIGNRFREWLRTREGWPLWRIKLGLTLHKRVRSIMFIVLIWVAILVMREVTWPSRSYLLSVIGNLALAWLIVALASRLVANTLLRSLIKYGAWFWITLRILDITEETEGLLDAIALTLGETRISLLLILQAIFILGVLLAIARFLSSSTTTRIKKNPEISPSMQVLGVKFAQIIFYGAAFFIGLKVIGIDLTGLAVLSGAIGVGLGFGLQKVVSNLVSGVIILLDKSIKPGDVISLGDTFGWINSLGARYVSVVTRDGREYLIPNEDLITGQVVNWSHSDEFVRLDIPFGTSYGDDPHLVRQLAVDAALSVDRVLGDRAPVCHVTGFGDSSVDFVLRFWIEDPSSGLTNIRGQVYLALWDTFKEHNISIPFPQREVKLLDGSRLETGSQT</sequence>
<dbReference type="InterPro" id="IPR011066">
    <property type="entry name" value="MscS_channel_C_sf"/>
</dbReference>
<evidence type="ECO:0000256" key="4">
    <source>
        <dbReference type="ARBA" id="ARBA00022692"/>
    </source>
</evidence>
<dbReference type="Pfam" id="PF21082">
    <property type="entry name" value="MS_channel_3rd"/>
    <property type="match status" value="1"/>
</dbReference>
<proteinExistence type="inferred from homology"/>
<feature type="transmembrane region" description="Helical" evidence="7">
    <location>
        <begin position="148"/>
        <end position="164"/>
    </location>
</feature>
<evidence type="ECO:0000256" key="3">
    <source>
        <dbReference type="ARBA" id="ARBA00022475"/>
    </source>
</evidence>
<comment type="subcellular location">
    <subcellularLocation>
        <location evidence="1">Cell membrane</location>
        <topology evidence="1">Multi-pass membrane protein</topology>
    </subcellularLocation>
</comment>
<evidence type="ECO:0000313" key="10">
    <source>
        <dbReference type="EMBL" id="GGE55098.1"/>
    </source>
</evidence>
<keyword evidence="6 7" id="KW-0472">Membrane</keyword>
<dbReference type="SUPFAM" id="SSF82861">
    <property type="entry name" value="Mechanosensitive channel protein MscS (YggB), transmembrane region"/>
    <property type="match status" value="1"/>
</dbReference>
<dbReference type="Pfam" id="PF00924">
    <property type="entry name" value="MS_channel_2nd"/>
    <property type="match status" value="1"/>
</dbReference>